<dbReference type="EMBL" id="JAVHNQ010000010">
    <property type="protein sequence ID" value="KAK6338076.1"/>
    <property type="molecule type" value="Genomic_DNA"/>
</dbReference>
<comment type="caution">
    <text evidence="1">The sequence shown here is derived from an EMBL/GenBank/DDBJ whole genome shotgun (WGS) entry which is preliminary data.</text>
</comment>
<evidence type="ECO:0000313" key="1">
    <source>
        <dbReference type="EMBL" id="KAK6338076.1"/>
    </source>
</evidence>
<dbReference type="Proteomes" id="UP001375240">
    <property type="component" value="Unassembled WGS sequence"/>
</dbReference>
<sequence>MRRFLHRTSKQIDAQNLEMSFEEYEAMWDDDDDYELFSSNNSNTVGSDAPTGQIQVSQTMEATLKEIHEGHWKQALEHIDQLELSMENWTSSFSPEERVEVAGLLKGLRVSKCFLLAADWQTAAAMQVVQEAEFDRADSQTTDPEEYKTVTLVKVVGLYQLEEYAQAERELANFQKYIAGRSDKIGKLLDWIMAEILQKMERRMDAQGYFSRVRSDIVQLPDYRWLKDGLRSTFVPVS</sequence>
<protein>
    <recommendedName>
        <fullName evidence="3">Nuclear pore complex protein</fullName>
    </recommendedName>
</protein>
<keyword evidence="2" id="KW-1185">Reference proteome</keyword>
<dbReference type="AlphaFoldDB" id="A0AAV9UCZ2"/>
<accession>A0AAV9UCZ2</accession>
<gene>
    <name evidence="1" type="ORF">TWF696_001547</name>
</gene>
<proteinExistence type="predicted"/>
<evidence type="ECO:0000313" key="2">
    <source>
        <dbReference type="Proteomes" id="UP001375240"/>
    </source>
</evidence>
<evidence type="ECO:0008006" key="3">
    <source>
        <dbReference type="Google" id="ProtNLM"/>
    </source>
</evidence>
<reference evidence="1 2" key="1">
    <citation type="submission" date="2019-10" db="EMBL/GenBank/DDBJ databases">
        <authorList>
            <person name="Palmer J.M."/>
        </authorList>
    </citation>
    <scope>NUCLEOTIDE SEQUENCE [LARGE SCALE GENOMIC DNA]</scope>
    <source>
        <strain evidence="1 2">TWF696</strain>
    </source>
</reference>
<name>A0AAV9UCZ2_9PEZI</name>
<organism evidence="1 2">
    <name type="scientific">Orbilia brochopaga</name>
    <dbReference type="NCBI Taxonomy" id="3140254"/>
    <lineage>
        <taxon>Eukaryota</taxon>
        <taxon>Fungi</taxon>
        <taxon>Dikarya</taxon>
        <taxon>Ascomycota</taxon>
        <taxon>Pezizomycotina</taxon>
        <taxon>Orbiliomycetes</taxon>
        <taxon>Orbiliales</taxon>
        <taxon>Orbiliaceae</taxon>
        <taxon>Orbilia</taxon>
    </lineage>
</organism>